<feature type="transmembrane region" description="Helical" evidence="5">
    <location>
        <begin position="60"/>
        <end position="84"/>
    </location>
</feature>
<dbReference type="Pfam" id="PF00487">
    <property type="entry name" value="FA_desaturase"/>
    <property type="match status" value="1"/>
</dbReference>
<evidence type="ECO:0000259" key="6">
    <source>
        <dbReference type="PROSITE" id="PS51296"/>
    </source>
</evidence>
<dbReference type="InterPro" id="IPR012171">
    <property type="entry name" value="Fatty_acid_desaturase"/>
</dbReference>
<feature type="transmembrane region" description="Helical" evidence="5">
    <location>
        <begin position="208"/>
        <end position="238"/>
    </location>
</feature>
<protein>
    <submittedName>
        <fullName evidence="7">Rieske 2Fe-2S domain-containing protein</fullName>
    </submittedName>
</protein>
<comment type="caution">
    <text evidence="7">The sequence shown here is derived from an EMBL/GenBank/DDBJ whole genome shotgun (WGS) entry which is preliminary data.</text>
</comment>
<dbReference type="PANTHER" id="PTHR19353:SF19">
    <property type="entry name" value="DELTA(5) FATTY ACID DESATURASE C-RELATED"/>
    <property type="match status" value="1"/>
</dbReference>
<reference evidence="7" key="1">
    <citation type="submission" date="2019-09" db="EMBL/GenBank/DDBJ databases">
        <title>Characterisation of the sponge microbiome using genome-centric metagenomics.</title>
        <authorList>
            <person name="Engelberts J.P."/>
            <person name="Robbins S.J."/>
            <person name="De Goeij J.M."/>
            <person name="Aranda M."/>
            <person name="Bell S.C."/>
            <person name="Webster N.S."/>
        </authorList>
    </citation>
    <scope>NUCLEOTIDE SEQUENCE</scope>
    <source>
        <strain evidence="7">SB0664_bin_27</strain>
    </source>
</reference>
<dbReference type="CDD" id="cd03528">
    <property type="entry name" value="Rieske_RO_ferredoxin"/>
    <property type="match status" value="1"/>
</dbReference>
<dbReference type="PANTHER" id="PTHR19353">
    <property type="entry name" value="FATTY ACID DESATURASE 2"/>
    <property type="match status" value="1"/>
</dbReference>
<dbReference type="SUPFAM" id="SSF50022">
    <property type="entry name" value="ISP domain"/>
    <property type="match status" value="1"/>
</dbReference>
<name>A0A6B0YSR8_9CHLR</name>
<proteinExistence type="predicted"/>
<dbReference type="Gene3D" id="2.102.10.10">
    <property type="entry name" value="Rieske [2Fe-2S] iron-sulphur domain"/>
    <property type="match status" value="1"/>
</dbReference>
<gene>
    <name evidence="7" type="ORF">F4Y42_11620</name>
</gene>
<dbReference type="GO" id="GO:0008610">
    <property type="term" value="P:lipid biosynthetic process"/>
    <property type="evidence" value="ECO:0007669"/>
    <property type="project" value="UniProtKB-ARBA"/>
</dbReference>
<dbReference type="InterPro" id="IPR036922">
    <property type="entry name" value="Rieske_2Fe-2S_sf"/>
</dbReference>
<dbReference type="AlphaFoldDB" id="A0A6B0YSR8"/>
<evidence type="ECO:0000256" key="3">
    <source>
        <dbReference type="ARBA" id="ARBA00023004"/>
    </source>
</evidence>
<keyword evidence="3" id="KW-0408">Iron</keyword>
<feature type="domain" description="Rieske" evidence="6">
    <location>
        <begin position="369"/>
        <end position="465"/>
    </location>
</feature>
<keyword evidence="5" id="KW-0472">Membrane</keyword>
<evidence type="ECO:0000256" key="1">
    <source>
        <dbReference type="ARBA" id="ARBA00022714"/>
    </source>
</evidence>
<keyword evidence="1" id="KW-0001">2Fe-2S</keyword>
<dbReference type="GO" id="GO:0016020">
    <property type="term" value="C:membrane"/>
    <property type="evidence" value="ECO:0007669"/>
    <property type="project" value="TreeGrafter"/>
</dbReference>
<accession>A0A6B0YSR8</accession>
<dbReference type="InterPro" id="IPR017941">
    <property type="entry name" value="Rieske_2Fe-2S"/>
</dbReference>
<dbReference type="GO" id="GO:0046872">
    <property type="term" value="F:metal ion binding"/>
    <property type="evidence" value="ECO:0007669"/>
    <property type="project" value="UniProtKB-KW"/>
</dbReference>
<organism evidence="7">
    <name type="scientific">Caldilineaceae bacterium SB0664_bin_27</name>
    <dbReference type="NCBI Taxonomy" id="2605260"/>
    <lineage>
        <taxon>Bacteria</taxon>
        <taxon>Bacillati</taxon>
        <taxon>Chloroflexota</taxon>
        <taxon>Caldilineae</taxon>
        <taxon>Caldilineales</taxon>
        <taxon>Caldilineaceae</taxon>
    </lineage>
</organism>
<dbReference type="GO" id="GO:0051537">
    <property type="term" value="F:2 iron, 2 sulfur cluster binding"/>
    <property type="evidence" value="ECO:0007669"/>
    <property type="project" value="UniProtKB-KW"/>
</dbReference>
<dbReference type="InterPro" id="IPR005804">
    <property type="entry name" value="FA_desaturase_dom"/>
</dbReference>
<keyword evidence="5" id="KW-0812">Transmembrane</keyword>
<keyword evidence="5" id="KW-1133">Transmembrane helix</keyword>
<evidence type="ECO:0000313" key="7">
    <source>
        <dbReference type="EMBL" id="MXY94080.1"/>
    </source>
</evidence>
<dbReference type="PROSITE" id="PS51296">
    <property type="entry name" value="RIESKE"/>
    <property type="match status" value="1"/>
</dbReference>
<dbReference type="GO" id="GO:0016717">
    <property type="term" value="F:oxidoreductase activity, acting on paired donors, with oxidation of a pair of donors resulting in the reduction of molecular oxygen to two molecules of water"/>
    <property type="evidence" value="ECO:0007669"/>
    <property type="project" value="TreeGrafter"/>
</dbReference>
<keyword evidence="2" id="KW-0479">Metal-binding</keyword>
<dbReference type="EMBL" id="VXRG01000097">
    <property type="protein sequence ID" value="MXY94080.1"/>
    <property type="molecule type" value="Genomic_DNA"/>
</dbReference>
<sequence length="468" mass="54240">MSVKAIPRDYSLSGGHQDAIELDNDRIVEKMEETWWKPKLSRQQMREIMQRRDGPALRHYGLWFVLLAASAYLAVISWGTWWAIPAFLIYGTIYSSSDAGWHECGHGTPFRTHWLNELLYHVNSFMTMREAYMWRWSHSRHHTHTYIVGRDPEIQVQRPADLLKIAMDFFYLRSGPPEVWRVVRNAFGRPNSDVLDFMPERELPKMYWSSRICLAIIAAFAVWSIAIGSFLPMMFVLLPRFYGGWLHQLLGLTQHAGLGEDTYDHRENTRTVFVNPVFAYLYMNMQYHIEHHSMPMTPFHALPKLHEAVKDQMPPPYRSLWECYREMIPALIKQATGDPGYQIMRPIPQEAESETAETPAAAESSGEWVEVCPVEDLEEEDVIRLDHGSRTLAVYRLKGDRFYATDGLCTHEYAYLADGLVIDEVIECPLHNGRFDITTGRALRAPACDHLETYPVERRGNTLYVRVA</sequence>
<evidence type="ECO:0000256" key="5">
    <source>
        <dbReference type="SAM" id="Phobius"/>
    </source>
</evidence>
<evidence type="ECO:0000256" key="4">
    <source>
        <dbReference type="ARBA" id="ARBA00023014"/>
    </source>
</evidence>
<dbReference type="Pfam" id="PF00355">
    <property type="entry name" value="Rieske"/>
    <property type="match status" value="1"/>
</dbReference>
<dbReference type="GO" id="GO:0004497">
    <property type="term" value="F:monooxygenase activity"/>
    <property type="evidence" value="ECO:0007669"/>
    <property type="project" value="UniProtKB-ARBA"/>
</dbReference>
<evidence type="ECO:0000256" key="2">
    <source>
        <dbReference type="ARBA" id="ARBA00022723"/>
    </source>
</evidence>
<keyword evidence="4" id="KW-0411">Iron-sulfur</keyword>